<feature type="region of interest" description="Disordered" evidence="1">
    <location>
        <begin position="1"/>
        <end position="41"/>
    </location>
</feature>
<protein>
    <recommendedName>
        <fullName evidence="4">Myb-like domain-containing protein</fullName>
    </recommendedName>
</protein>
<keyword evidence="3" id="KW-1185">Reference proteome</keyword>
<dbReference type="OMA" id="KWHVIAN"/>
<evidence type="ECO:0000256" key="1">
    <source>
        <dbReference type="SAM" id="MobiDB-lite"/>
    </source>
</evidence>
<evidence type="ECO:0000313" key="3">
    <source>
        <dbReference type="Proteomes" id="UP000249829"/>
    </source>
</evidence>
<dbReference type="AlphaFoldDB" id="A0A2V5HBW9"/>
<evidence type="ECO:0000313" key="2">
    <source>
        <dbReference type="EMBL" id="PYI19294.1"/>
    </source>
</evidence>
<feature type="region of interest" description="Disordered" evidence="1">
    <location>
        <begin position="126"/>
        <end position="169"/>
    </location>
</feature>
<proteinExistence type="predicted"/>
<organism evidence="2 3">
    <name type="scientific">Aspergillus violaceofuscus (strain CBS 115571)</name>
    <dbReference type="NCBI Taxonomy" id="1450538"/>
    <lineage>
        <taxon>Eukaryota</taxon>
        <taxon>Fungi</taxon>
        <taxon>Dikarya</taxon>
        <taxon>Ascomycota</taxon>
        <taxon>Pezizomycotina</taxon>
        <taxon>Eurotiomycetes</taxon>
        <taxon>Eurotiomycetidae</taxon>
        <taxon>Eurotiales</taxon>
        <taxon>Aspergillaceae</taxon>
        <taxon>Aspergillus</taxon>
    </lineage>
</organism>
<feature type="compositionally biased region" description="Low complexity" evidence="1">
    <location>
        <begin position="126"/>
        <end position="141"/>
    </location>
</feature>
<gene>
    <name evidence="2" type="ORF">BO99DRAFT_459326</name>
</gene>
<dbReference type="EMBL" id="KZ825136">
    <property type="protein sequence ID" value="PYI19294.1"/>
    <property type="molecule type" value="Genomic_DNA"/>
</dbReference>
<sequence>MKQDTVPTWYTMVKRKSVPPQSANASKKKRTSGRPKAATPARVSWDDEKRLALLLEMAFLEDIHLSEAKWHVIANKLGTTWNAARLQYGALMGKRFPCWKRGSKLSTNSTRTDGSVDIGVQAGEVASAGGSAAVSADVETPMLDDDDDDEWEDCPPADDDLEPGKSADT</sequence>
<feature type="compositionally biased region" description="Acidic residues" evidence="1">
    <location>
        <begin position="142"/>
        <end position="161"/>
    </location>
</feature>
<reference evidence="2 3" key="1">
    <citation type="submission" date="2018-02" db="EMBL/GenBank/DDBJ databases">
        <title>The genomes of Aspergillus section Nigri reveals drivers in fungal speciation.</title>
        <authorList>
            <consortium name="DOE Joint Genome Institute"/>
            <person name="Vesth T.C."/>
            <person name="Nybo J."/>
            <person name="Theobald S."/>
            <person name="Brandl J."/>
            <person name="Frisvad J.C."/>
            <person name="Nielsen K.F."/>
            <person name="Lyhne E.K."/>
            <person name="Kogle M.E."/>
            <person name="Kuo A."/>
            <person name="Riley R."/>
            <person name="Clum A."/>
            <person name="Nolan M."/>
            <person name="Lipzen A."/>
            <person name="Salamov A."/>
            <person name="Henrissat B."/>
            <person name="Wiebenga A."/>
            <person name="De vries R.P."/>
            <person name="Grigoriev I.V."/>
            <person name="Mortensen U.H."/>
            <person name="Andersen M.R."/>
            <person name="Baker S.E."/>
        </authorList>
    </citation>
    <scope>NUCLEOTIDE SEQUENCE [LARGE SCALE GENOMIC DNA]</scope>
    <source>
        <strain evidence="2 3">CBS 115571</strain>
    </source>
</reference>
<accession>A0A2V5HBW9</accession>
<name>A0A2V5HBW9_ASPV1</name>
<dbReference type="Proteomes" id="UP000249829">
    <property type="component" value="Unassembled WGS sequence"/>
</dbReference>
<evidence type="ECO:0008006" key="4">
    <source>
        <dbReference type="Google" id="ProtNLM"/>
    </source>
</evidence>